<feature type="non-terminal residue" evidence="2">
    <location>
        <position position="104"/>
    </location>
</feature>
<dbReference type="PANTHER" id="PTHR12243">
    <property type="entry name" value="MADF DOMAIN TRANSCRIPTION FACTOR"/>
    <property type="match status" value="1"/>
</dbReference>
<dbReference type="GO" id="GO:0005634">
    <property type="term" value="C:nucleus"/>
    <property type="evidence" value="ECO:0007669"/>
    <property type="project" value="TreeGrafter"/>
</dbReference>
<dbReference type="GO" id="GO:0005667">
    <property type="term" value="C:transcription regulator complex"/>
    <property type="evidence" value="ECO:0007669"/>
    <property type="project" value="TreeGrafter"/>
</dbReference>
<dbReference type="SMART" id="SM00595">
    <property type="entry name" value="MADF"/>
    <property type="match status" value="1"/>
</dbReference>
<accession>A0A0A9WXM7</accession>
<dbReference type="Pfam" id="PF10545">
    <property type="entry name" value="MADF_DNA_bdg"/>
    <property type="match status" value="1"/>
</dbReference>
<dbReference type="InterPro" id="IPR006578">
    <property type="entry name" value="MADF-dom"/>
</dbReference>
<sequence length="104" mass="12519">MNVDLLISEVLKRKPLWDQKDPKHHHRFVLDRQWDEVAAEMKTSREAVRNKWKSLRDNFRKELRKTAQPHSGDCGSESTWKSSWKYFERLRFLQDQFTSQSGSL</sequence>
<dbReference type="PANTHER" id="PTHR12243:SF69">
    <property type="entry name" value="SI:CH73-59F11.3"/>
    <property type="match status" value="1"/>
</dbReference>
<dbReference type="GO" id="GO:0006357">
    <property type="term" value="P:regulation of transcription by RNA polymerase II"/>
    <property type="evidence" value="ECO:0007669"/>
    <property type="project" value="TreeGrafter"/>
</dbReference>
<reference evidence="2" key="1">
    <citation type="journal article" date="2014" name="PLoS ONE">
        <title>Transcriptome-Based Identification of ABC Transporters in the Western Tarnished Plant Bug Lygus hesperus.</title>
        <authorList>
            <person name="Hull J.J."/>
            <person name="Chaney K."/>
            <person name="Geib S.M."/>
            <person name="Fabrick J.A."/>
            <person name="Brent C.S."/>
            <person name="Walsh D."/>
            <person name="Lavine L.C."/>
        </authorList>
    </citation>
    <scope>NUCLEOTIDE SEQUENCE</scope>
</reference>
<feature type="domain" description="MADF" evidence="1">
    <location>
        <begin position="5"/>
        <end position="98"/>
    </location>
</feature>
<evidence type="ECO:0000313" key="2">
    <source>
        <dbReference type="EMBL" id="JAG12161.1"/>
    </source>
</evidence>
<reference evidence="2" key="2">
    <citation type="submission" date="2014-07" db="EMBL/GenBank/DDBJ databases">
        <authorList>
            <person name="Hull J."/>
        </authorList>
    </citation>
    <scope>NUCLEOTIDE SEQUENCE</scope>
</reference>
<dbReference type="AlphaFoldDB" id="A0A0A9WXM7"/>
<organism evidence="2">
    <name type="scientific">Lygus hesperus</name>
    <name type="common">Western plant bug</name>
    <dbReference type="NCBI Taxonomy" id="30085"/>
    <lineage>
        <taxon>Eukaryota</taxon>
        <taxon>Metazoa</taxon>
        <taxon>Ecdysozoa</taxon>
        <taxon>Arthropoda</taxon>
        <taxon>Hexapoda</taxon>
        <taxon>Insecta</taxon>
        <taxon>Pterygota</taxon>
        <taxon>Neoptera</taxon>
        <taxon>Paraneoptera</taxon>
        <taxon>Hemiptera</taxon>
        <taxon>Heteroptera</taxon>
        <taxon>Panheteroptera</taxon>
        <taxon>Cimicomorpha</taxon>
        <taxon>Miridae</taxon>
        <taxon>Mirini</taxon>
        <taxon>Lygus</taxon>
    </lineage>
</organism>
<dbReference type="PROSITE" id="PS51029">
    <property type="entry name" value="MADF"/>
    <property type="match status" value="1"/>
</dbReference>
<dbReference type="EMBL" id="GBHO01031443">
    <property type="protein sequence ID" value="JAG12161.1"/>
    <property type="molecule type" value="Transcribed_RNA"/>
</dbReference>
<protein>
    <submittedName>
        <fullName evidence="2">Transcription factor Adf-1</fullName>
    </submittedName>
</protein>
<gene>
    <name evidence="2" type="primary">Adf1_16</name>
    <name evidence="2" type="ORF">CM83_105114</name>
</gene>
<name>A0A0A9WXM7_LYGHE</name>
<proteinExistence type="predicted"/>
<evidence type="ECO:0000259" key="1">
    <source>
        <dbReference type="PROSITE" id="PS51029"/>
    </source>
</evidence>
<dbReference type="InterPro" id="IPR039353">
    <property type="entry name" value="TF_Adf1"/>
</dbReference>